<dbReference type="Proteomes" id="UP000011668">
    <property type="component" value="Unassembled WGS sequence"/>
</dbReference>
<dbReference type="HOGENOM" id="CLU_1278396_0_0_1"/>
<accession>L8WXV7</accession>
<gene>
    <name evidence="1" type="ORF">AG1IA_03057</name>
</gene>
<protein>
    <submittedName>
        <fullName evidence="1">Uncharacterized protein</fullName>
    </submittedName>
</protein>
<sequence length="216" mass="23913">MVANEYPVSFLSDSRPPIQRLEIIWPLIRPSRFSMRWVFGGTDAILAEYSNDAIALAFLFAQLLNTDRGDLRGICEAALRHMLVEDGYKNPPNCYLPPHFSPLRGTHNALDYGHQCPIPNLCSLHLQEAVVSQTTPACAGTRPIVTPQTLASKIRVPPLTGRPPTTIPSRCADKPAQSQFKPNVLSYLSTFGRSLIINLASSVVAHLPIIFFSRKH</sequence>
<comment type="caution">
    <text evidence="1">The sequence shown here is derived from an EMBL/GenBank/DDBJ whole genome shotgun (WGS) entry which is preliminary data.</text>
</comment>
<name>L8WXV7_THACA</name>
<evidence type="ECO:0000313" key="1">
    <source>
        <dbReference type="EMBL" id="ELU42911.1"/>
    </source>
</evidence>
<evidence type="ECO:0000313" key="2">
    <source>
        <dbReference type="Proteomes" id="UP000011668"/>
    </source>
</evidence>
<dbReference type="AlphaFoldDB" id="L8WXV7"/>
<reference evidence="1 2" key="1">
    <citation type="journal article" date="2013" name="Nat. Commun.">
        <title>The evolution and pathogenic mechanisms of the rice sheath blight pathogen.</title>
        <authorList>
            <person name="Zheng A."/>
            <person name="Lin R."/>
            <person name="Xu L."/>
            <person name="Qin P."/>
            <person name="Tang C."/>
            <person name="Ai P."/>
            <person name="Zhang D."/>
            <person name="Liu Y."/>
            <person name="Sun Z."/>
            <person name="Feng H."/>
            <person name="Wang Y."/>
            <person name="Chen Y."/>
            <person name="Liang X."/>
            <person name="Fu R."/>
            <person name="Li Q."/>
            <person name="Zhang J."/>
            <person name="Yu X."/>
            <person name="Xie Z."/>
            <person name="Ding L."/>
            <person name="Guan P."/>
            <person name="Tang J."/>
            <person name="Liang Y."/>
            <person name="Wang S."/>
            <person name="Deng Q."/>
            <person name="Li S."/>
            <person name="Zhu J."/>
            <person name="Wang L."/>
            <person name="Liu H."/>
            <person name="Li P."/>
        </authorList>
    </citation>
    <scope>NUCLEOTIDE SEQUENCE [LARGE SCALE GENOMIC DNA]</scope>
    <source>
        <strain evidence="2">AG-1 IA</strain>
    </source>
</reference>
<proteinExistence type="predicted"/>
<dbReference type="EMBL" id="AFRT01000688">
    <property type="protein sequence ID" value="ELU42911.1"/>
    <property type="molecule type" value="Genomic_DNA"/>
</dbReference>
<keyword evidence="2" id="KW-1185">Reference proteome</keyword>
<organism evidence="1 2">
    <name type="scientific">Thanatephorus cucumeris (strain AG1-IA)</name>
    <name type="common">Rice sheath blight fungus</name>
    <name type="synonym">Rhizoctonia solani</name>
    <dbReference type="NCBI Taxonomy" id="983506"/>
    <lineage>
        <taxon>Eukaryota</taxon>
        <taxon>Fungi</taxon>
        <taxon>Dikarya</taxon>
        <taxon>Basidiomycota</taxon>
        <taxon>Agaricomycotina</taxon>
        <taxon>Agaricomycetes</taxon>
        <taxon>Cantharellales</taxon>
        <taxon>Ceratobasidiaceae</taxon>
        <taxon>Rhizoctonia</taxon>
        <taxon>Rhizoctonia solani AG-1</taxon>
    </lineage>
</organism>